<evidence type="ECO:0000259" key="7">
    <source>
        <dbReference type="PROSITE" id="PS51201"/>
    </source>
</evidence>
<dbReference type="Gene3D" id="3.30.70.1450">
    <property type="entry name" value="Regulator of K+ conductance, C-terminal domain"/>
    <property type="match status" value="1"/>
</dbReference>
<dbReference type="eggNOG" id="COG0569">
    <property type="taxonomic scope" value="Bacteria"/>
</dbReference>
<dbReference type="PROSITE" id="PS51202">
    <property type="entry name" value="RCK_C"/>
    <property type="match status" value="1"/>
</dbReference>
<proteinExistence type="predicted"/>
<dbReference type="SUPFAM" id="SSF51735">
    <property type="entry name" value="NAD(P)-binding Rossmann-fold domains"/>
    <property type="match status" value="1"/>
</dbReference>
<dbReference type="GO" id="GO:0015079">
    <property type="term" value="F:potassium ion transmembrane transporter activity"/>
    <property type="evidence" value="ECO:0007669"/>
    <property type="project" value="InterPro"/>
</dbReference>
<dbReference type="Gene3D" id="3.40.50.720">
    <property type="entry name" value="NAD(P)-binding Rossmann-like Domain"/>
    <property type="match status" value="1"/>
</dbReference>
<dbReference type="AlphaFoldDB" id="A0A0L6JHB6"/>
<evidence type="ECO:0000256" key="3">
    <source>
        <dbReference type="ARBA" id="ARBA00022538"/>
    </source>
</evidence>
<dbReference type="InterPro" id="IPR006036">
    <property type="entry name" value="K_uptake_TrkA"/>
</dbReference>
<evidence type="ECO:0000313" key="10">
    <source>
        <dbReference type="Proteomes" id="UP000036923"/>
    </source>
</evidence>
<dbReference type="InterPro" id="IPR006037">
    <property type="entry name" value="RCK_C"/>
</dbReference>
<keyword evidence="4" id="KW-0630">Potassium</keyword>
<dbReference type="PATRIC" id="fig|398512.5.peg.395"/>
<evidence type="ECO:0000256" key="6">
    <source>
        <dbReference type="ARBA" id="ARBA00023065"/>
    </source>
</evidence>
<dbReference type="PANTHER" id="PTHR43833:SF5">
    <property type="entry name" value="TRK SYSTEM POTASSIUM UPTAKE PROTEIN TRKA"/>
    <property type="match status" value="1"/>
</dbReference>
<evidence type="ECO:0000256" key="5">
    <source>
        <dbReference type="ARBA" id="ARBA00023027"/>
    </source>
</evidence>
<dbReference type="InterPro" id="IPR050721">
    <property type="entry name" value="Trk_Ktr_HKT_K-transport"/>
</dbReference>
<evidence type="ECO:0000313" key="9">
    <source>
        <dbReference type="EMBL" id="KNY25119.1"/>
    </source>
</evidence>
<evidence type="ECO:0000256" key="1">
    <source>
        <dbReference type="ARBA" id="ARBA00017378"/>
    </source>
</evidence>
<comment type="caution">
    <text evidence="9">The sequence shown here is derived from an EMBL/GenBank/DDBJ whole genome shotgun (WGS) entry which is preliminary data.</text>
</comment>
<dbReference type="RefSeq" id="WP_036946310.1">
    <property type="nucleotide sequence ID" value="NZ_KN050763.1"/>
</dbReference>
<gene>
    <name evidence="9" type="ORF">Bccel_0376</name>
</gene>
<evidence type="ECO:0000259" key="8">
    <source>
        <dbReference type="PROSITE" id="PS51202"/>
    </source>
</evidence>
<protein>
    <recommendedName>
        <fullName evidence="1">Trk system potassium uptake protein TrkA</fullName>
    </recommendedName>
</protein>
<dbReference type="InterPro" id="IPR036721">
    <property type="entry name" value="RCK_C_sf"/>
</dbReference>
<dbReference type="InterPro" id="IPR036291">
    <property type="entry name" value="NAD(P)-bd_dom_sf"/>
</dbReference>
<dbReference type="PROSITE" id="PS51201">
    <property type="entry name" value="RCK_N"/>
    <property type="match status" value="1"/>
</dbReference>
<keyword evidence="2" id="KW-0813">Transport</keyword>
<reference evidence="10" key="1">
    <citation type="submission" date="2015-07" db="EMBL/GenBank/DDBJ databases">
        <title>Near-Complete Genome Sequence of the Cellulolytic Bacterium Bacteroides (Pseudobacteroides) cellulosolvens ATCC 35603.</title>
        <authorList>
            <person name="Dassa B."/>
            <person name="Utturkar S.M."/>
            <person name="Klingeman D.M."/>
            <person name="Hurt R.A."/>
            <person name="Keller M."/>
            <person name="Xu J."/>
            <person name="Reddy Y.H.K."/>
            <person name="Borovok I."/>
            <person name="Grinberg I.R."/>
            <person name="Lamed R."/>
            <person name="Zhivin O."/>
            <person name="Bayer E.A."/>
            <person name="Brown S.D."/>
        </authorList>
    </citation>
    <scope>NUCLEOTIDE SEQUENCE [LARGE SCALE GENOMIC DNA]</scope>
    <source>
        <strain evidence="10">DSM 2933</strain>
    </source>
</reference>
<dbReference type="OrthoDB" id="9775180at2"/>
<dbReference type="Pfam" id="PF02080">
    <property type="entry name" value="TrkA_C"/>
    <property type="match status" value="1"/>
</dbReference>
<sequence length="222" mass="24601">MFIVIVGGGKVGYYLIKSLIPHNHKIVVFDPVAEICHKIANELNIPVINGDGTDIDKLTKIGLSDADIFIAVTGKDEDNLIACQLAKKNFGVKRTIARVNNPKNITVFERLGVDIAVSSTSIITDLIEQEVDDSGIKTIMKLKKGKIVLTEIDVRSTHAICDKLLKDIQLPRDCILISIIRDDEIIIPNGYTMIKSGDCIIAATSKEKQQELKEYFLKSRKL</sequence>
<evidence type="ECO:0000256" key="2">
    <source>
        <dbReference type="ARBA" id="ARBA00022448"/>
    </source>
</evidence>
<keyword evidence="10" id="KW-1185">Reference proteome</keyword>
<dbReference type="SUPFAM" id="SSF116726">
    <property type="entry name" value="TrkA C-terminal domain-like"/>
    <property type="match status" value="1"/>
</dbReference>
<dbReference type="InterPro" id="IPR003148">
    <property type="entry name" value="RCK_N"/>
</dbReference>
<dbReference type="PANTHER" id="PTHR43833">
    <property type="entry name" value="POTASSIUM CHANNEL PROTEIN 2-RELATED-RELATED"/>
    <property type="match status" value="1"/>
</dbReference>
<keyword evidence="3" id="KW-0633">Potassium transport</keyword>
<dbReference type="STRING" id="398512.Bccel_0376"/>
<dbReference type="GO" id="GO:0005886">
    <property type="term" value="C:plasma membrane"/>
    <property type="evidence" value="ECO:0007669"/>
    <property type="project" value="InterPro"/>
</dbReference>
<evidence type="ECO:0000256" key="4">
    <source>
        <dbReference type="ARBA" id="ARBA00022958"/>
    </source>
</evidence>
<feature type="domain" description="RCK N-terminal" evidence="7">
    <location>
        <begin position="1"/>
        <end position="117"/>
    </location>
</feature>
<dbReference type="Pfam" id="PF02254">
    <property type="entry name" value="TrkA_N"/>
    <property type="match status" value="1"/>
</dbReference>
<feature type="domain" description="RCK C-terminal" evidence="8">
    <location>
        <begin position="137"/>
        <end position="218"/>
    </location>
</feature>
<dbReference type="Proteomes" id="UP000036923">
    <property type="component" value="Unassembled WGS sequence"/>
</dbReference>
<dbReference type="PRINTS" id="PR00335">
    <property type="entry name" value="KUPTAKETRKA"/>
</dbReference>
<accession>A0A0L6JHB6</accession>
<name>A0A0L6JHB6_9FIRM</name>
<organism evidence="9 10">
    <name type="scientific">Pseudobacteroides cellulosolvens ATCC 35603 = DSM 2933</name>
    <dbReference type="NCBI Taxonomy" id="398512"/>
    <lineage>
        <taxon>Bacteria</taxon>
        <taxon>Bacillati</taxon>
        <taxon>Bacillota</taxon>
        <taxon>Clostridia</taxon>
        <taxon>Eubacteriales</taxon>
        <taxon>Oscillospiraceae</taxon>
        <taxon>Pseudobacteroides</taxon>
    </lineage>
</organism>
<keyword evidence="6" id="KW-0406">Ion transport</keyword>
<keyword evidence="5" id="KW-0520">NAD</keyword>
<dbReference type="EMBL" id="LGTC01000001">
    <property type="protein sequence ID" value="KNY25119.1"/>
    <property type="molecule type" value="Genomic_DNA"/>
</dbReference>